<keyword evidence="2" id="KW-1185">Reference proteome</keyword>
<evidence type="ECO:0000313" key="2">
    <source>
        <dbReference type="Proteomes" id="UP001055879"/>
    </source>
</evidence>
<sequence>MLRLGFLHFPDASSGHAKPGEHGKPGCTPGGTTLGSWSSPGFCPGSSRTDALPGWGSPGYQFPGKEGYGRDSRSMEDLKLVK</sequence>
<accession>A0ACB9DJS0</accession>
<dbReference type="Proteomes" id="UP001055879">
    <property type="component" value="Linkage Group LG03"/>
</dbReference>
<organism evidence="1 2">
    <name type="scientific">Arctium lappa</name>
    <name type="common">Greater burdock</name>
    <name type="synonym">Lappa major</name>
    <dbReference type="NCBI Taxonomy" id="4217"/>
    <lineage>
        <taxon>Eukaryota</taxon>
        <taxon>Viridiplantae</taxon>
        <taxon>Streptophyta</taxon>
        <taxon>Embryophyta</taxon>
        <taxon>Tracheophyta</taxon>
        <taxon>Spermatophyta</taxon>
        <taxon>Magnoliopsida</taxon>
        <taxon>eudicotyledons</taxon>
        <taxon>Gunneridae</taxon>
        <taxon>Pentapetalae</taxon>
        <taxon>asterids</taxon>
        <taxon>campanulids</taxon>
        <taxon>Asterales</taxon>
        <taxon>Asteraceae</taxon>
        <taxon>Carduoideae</taxon>
        <taxon>Cardueae</taxon>
        <taxon>Arctiinae</taxon>
        <taxon>Arctium</taxon>
    </lineage>
</organism>
<name>A0ACB9DJS0_ARCLA</name>
<comment type="caution">
    <text evidence="1">The sequence shown here is derived from an EMBL/GenBank/DDBJ whole genome shotgun (WGS) entry which is preliminary data.</text>
</comment>
<dbReference type="EMBL" id="CM042049">
    <property type="protein sequence ID" value="KAI3746713.1"/>
    <property type="molecule type" value="Genomic_DNA"/>
</dbReference>
<reference evidence="1 2" key="2">
    <citation type="journal article" date="2022" name="Mol. Ecol. Resour.">
        <title>The genomes of chicory, endive, great burdock and yacon provide insights into Asteraceae paleo-polyploidization history and plant inulin production.</title>
        <authorList>
            <person name="Fan W."/>
            <person name="Wang S."/>
            <person name="Wang H."/>
            <person name="Wang A."/>
            <person name="Jiang F."/>
            <person name="Liu H."/>
            <person name="Zhao H."/>
            <person name="Xu D."/>
            <person name="Zhang Y."/>
        </authorList>
    </citation>
    <scope>NUCLEOTIDE SEQUENCE [LARGE SCALE GENOMIC DNA]</scope>
    <source>
        <strain evidence="2">cv. Niubang</strain>
    </source>
</reference>
<reference evidence="2" key="1">
    <citation type="journal article" date="2022" name="Mol. Ecol. Resour.">
        <title>The genomes of chicory, endive, great burdock and yacon provide insights into Asteraceae palaeo-polyploidization history and plant inulin production.</title>
        <authorList>
            <person name="Fan W."/>
            <person name="Wang S."/>
            <person name="Wang H."/>
            <person name="Wang A."/>
            <person name="Jiang F."/>
            <person name="Liu H."/>
            <person name="Zhao H."/>
            <person name="Xu D."/>
            <person name="Zhang Y."/>
        </authorList>
    </citation>
    <scope>NUCLEOTIDE SEQUENCE [LARGE SCALE GENOMIC DNA]</scope>
    <source>
        <strain evidence="2">cv. Niubang</strain>
    </source>
</reference>
<evidence type="ECO:0000313" key="1">
    <source>
        <dbReference type="EMBL" id="KAI3746713.1"/>
    </source>
</evidence>
<gene>
    <name evidence="1" type="ORF">L6452_09152</name>
</gene>
<protein>
    <submittedName>
        <fullName evidence="1">Uncharacterized protein</fullName>
    </submittedName>
</protein>
<proteinExistence type="predicted"/>